<name>A0A2M4BQP5_9DIPT</name>
<feature type="domain" description="Nucleolus and neural progenitor protein-like N-terminal" evidence="1">
    <location>
        <begin position="4"/>
        <end position="189"/>
    </location>
</feature>
<dbReference type="PANTHER" id="PTHR34761:SF1">
    <property type="entry name" value="NUCLEOLUS AND NEURAL PROGENITOR PROTEIN"/>
    <property type="match status" value="1"/>
</dbReference>
<dbReference type="InterPro" id="IPR027951">
    <property type="entry name" value="Nepro_N"/>
</dbReference>
<evidence type="ECO:0000259" key="1">
    <source>
        <dbReference type="Pfam" id="PF14780"/>
    </source>
</evidence>
<dbReference type="PANTHER" id="PTHR34761">
    <property type="entry name" value="NUCLEOLUS AND NEURAL PROGENITOR PROTEIN"/>
    <property type="match status" value="1"/>
</dbReference>
<sequence>MELWNRLDLVPPALMNEECKTKHIKDEIRALTNTSGKMLIYFVSLQKFEKAAAYLSRFCVRYKARQRNMHGFQIMRRINQTLLRIKRLDIVREITDFHSFLPEASYIEKVMRLPVRSNLEHLLIRLQGLAKLLLRVVLLTKDAACYQLKQINRVFLFYHSSTFLALMGELWLLARNICRRVNQYYDELYPMLDILPDCTEQWLPYQYTLPVSIAEWIGCQYQEEIVGGSKKKTSIETETSYSIFNLLQHHGSEEAMSVSKLTNEVRDVADDREPSEASLASVPKAMLLEALRSDAGERIDSLKKESGYVPKFKLFDVTKLNQIKSKFQVKQFIAEERSNRTANLNQAATAAVSESQFGDFNVRLMKEYNRLSSAEFVKFFKEQLMHLIKE</sequence>
<proteinExistence type="predicted"/>
<dbReference type="Pfam" id="PF14780">
    <property type="entry name" value="NEPRO_N"/>
    <property type="match status" value="1"/>
</dbReference>
<reference evidence="2" key="1">
    <citation type="submission" date="2018-01" db="EMBL/GenBank/DDBJ databases">
        <title>An insight into the sialome of Amazonian anophelines.</title>
        <authorList>
            <person name="Ribeiro J.M."/>
            <person name="Scarpassa V."/>
            <person name="Calvo E."/>
        </authorList>
    </citation>
    <scope>NUCLEOTIDE SEQUENCE</scope>
    <source>
        <tissue evidence="2">Salivary glands</tissue>
    </source>
</reference>
<accession>A0A2M4BQP5</accession>
<dbReference type="GO" id="GO:0005634">
    <property type="term" value="C:nucleus"/>
    <property type="evidence" value="ECO:0007669"/>
    <property type="project" value="TreeGrafter"/>
</dbReference>
<protein>
    <recommendedName>
        <fullName evidence="1">Nucleolus and neural progenitor protein-like N-terminal domain-containing protein</fullName>
    </recommendedName>
</protein>
<organism evidence="2">
    <name type="scientific">Anopheles marajoara</name>
    <dbReference type="NCBI Taxonomy" id="58244"/>
    <lineage>
        <taxon>Eukaryota</taxon>
        <taxon>Metazoa</taxon>
        <taxon>Ecdysozoa</taxon>
        <taxon>Arthropoda</taxon>
        <taxon>Hexapoda</taxon>
        <taxon>Insecta</taxon>
        <taxon>Pterygota</taxon>
        <taxon>Neoptera</taxon>
        <taxon>Endopterygota</taxon>
        <taxon>Diptera</taxon>
        <taxon>Nematocera</taxon>
        <taxon>Culicoidea</taxon>
        <taxon>Culicidae</taxon>
        <taxon>Anophelinae</taxon>
        <taxon>Anopheles</taxon>
    </lineage>
</organism>
<dbReference type="InterPro" id="IPR052835">
    <property type="entry name" value="Nepro"/>
</dbReference>
<evidence type="ECO:0000313" key="2">
    <source>
        <dbReference type="EMBL" id="MBW55407.1"/>
    </source>
</evidence>
<dbReference type="AlphaFoldDB" id="A0A2M4BQP5"/>
<dbReference type="EMBL" id="GGFJ01006266">
    <property type="protein sequence ID" value="MBW55407.1"/>
    <property type="molecule type" value="Transcribed_RNA"/>
</dbReference>
<dbReference type="GO" id="GO:0045747">
    <property type="term" value="P:positive regulation of Notch signaling pathway"/>
    <property type="evidence" value="ECO:0007669"/>
    <property type="project" value="TreeGrafter"/>
</dbReference>